<dbReference type="SUPFAM" id="SSF53254">
    <property type="entry name" value="Phosphoglycerate mutase-like"/>
    <property type="match status" value="1"/>
</dbReference>
<accession>A0A938YMN5</accession>
<comment type="caution">
    <text evidence="3">The sequence shown here is derived from an EMBL/GenBank/DDBJ whole genome shotgun (WGS) entry which is preliminary data.</text>
</comment>
<dbReference type="GO" id="GO:0006003">
    <property type="term" value="P:fructose 2,6-bisphosphate metabolic process"/>
    <property type="evidence" value="ECO:0007669"/>
    <property type="project" value="InterPro"/>
</dbReference>
<dbReference type="GO" id="GO:0003873">
    <property type="term" value="F:6-phosphofructo-2-kinase activity"/>
    <property type="evidence" value="ECO:0007669"/>
    <property type="project" value="TreeGrafter"/>
</dbReference>
<dbReference type="PIRSF" id="PIRSF000709">
    <property type="entry name" value="6PFK_2-Ptase"/>
    <property type="match status" value="1"/>
</dbReference>
<feature type="binding site" evidence="2">
    <location>
        <begin position="7"/>
        <end position="14"/>
    </location>
    <ligand>
        <name>substrate</name>
    </ligand>
</feature>
<evidence type="ECO:0000256" key="1">
    <source>
        <dbReference type="PIRSR" id="PIRSR613078-1"/>
    </source>
</evidence>
<sequence>MKAFICRHGETALNLEKRWQGGRFDSALTGKGIAQARAFAEILKDEKLDAIFSSPLGRAKQTASFLREKFPNIPYFEEKALWEIDKGTFDGSTLEERKEQCSENLENIQYDRLDRPYPGGESYRDLIKRLAPFVEKLKKEFNGKTVAVFGHYAVNRMLVGMLLLLPDEKLLQIEASSEFIYEIILEKGKAKAFQLKETGRKEGLLFKGK</sequence>
<dbReference type="InterPro" id="IPR013078">
    <property type="entry name" value="His_Pase_superF_clade-1"/>
</dbReference>
<dbReference type="Gene3D" id="3.40.50.1240">
    <property type="entry name" value="Phosphoglycerate mutase-like"/>
    <property type="match status" value="1"/>
</dbReference>
<dbReference type="InterPro" id="IPR001345">
    <property type="entry name" value="PG/BPGM_mutase_AS"/>
</dbReference>
<organism evidence="3 4">
    <name type="scientific">Candidatus Iainarchaeum sp</name>
    <dbReference type="NCBI Taxonomy" id="3101447"/>
    <lineage>
        <taxon>Archaea</taxon>
        <taxon>Candidatus Iainarchaeota</taxon>
        <taxon>Candidatus Iainarchaeia</taxon>
        <taxon>Candidatus Iainarchaeales</taxon>
        <taxon>Candidatus Iainarchaeaceae</taxon>
        <taxon>Candidatus Iainarchaeum</taxon>
    </lineage>
</organism>
<dbReference type="GO" id="GO:0005524">
    <property type="term" value="F:ATP binding"/>
    <property type="evidence" value="ECO:0007669"/>
    <property type="project" value="InterPro"/>
</dbReference>
<dbReference type="GO" id="GO:0004331">
    <property type="term" value="F:fructose-2,6-bisphosphate 2-phosphatase activity"/>
    <property type="evidence" value="ECO:0007669"/>
    <property type="project" value="TreeGrafter"/>
</dbReference>
<evidence type="ECO:0000313" key="3">
    <source>
        <dbReference type="EMBL" id="MBN2066998.1"/>
    </source>
</evidence>
<gene>
    <name evidence="3" type="ORF">JW744_00855</name>
</gene>
<evidence type="ECO:0000256" key="2">
    <source>
        <dbReference type="PIRSR" id="PIRSR613078-2"/>
    </source>
</evidence>
<feature type="active site" description="Tele-phosphohistidine intermediate" evidence="1">
    <location>
        <position position="8"/>
    </location>
</feature>
<reference evidence="3" key="1">
    <citation type="submission" date="2021-01" db="EMBL/GenBank/DDBJ databases">
        <title>Active Sulfur Cycling in an Early Earth Analoge.</title>
        <authorList>
            <person name="Hahn C.R."/>
            <person name="Youssef N.H."/>
            <person name="Elshahed M."/>
        </authorList>
    </citation>
    <scope>NUCLEOTIDE SEQUENCE</scope>
    <source>
        <strain evidence="3">Zod_Metabat.1151</strain>
    </source>
</reference>
<dbReference type="EMBL" id="JAFGDB010000015">
    <property type="protein sequence ID" value="MBN2066998.1"/>
    <property type="molecule type" value="Genomic_DNA"/>
</dbReference>
<dbReference type="GO" id="GO:0005829">
    <property type="term" value="C:cytosol"/>
    <property type="evidence" value="ECO:0007669"/>
    <property type="project" value="TreeGrafter"/>
</dbReference>
<dbReference type="PROSITE" id="PS00175">
    <property type="entry name" value="PG_MUTASE"/>
    <property type="match status" value="1"/>
</dbReference>
<dbReference type="Proteomes" id="UP000809243">
    <property type="component" value="Unassembled WGS sequence"/>
</dbReference>
<protein>
    <submittedName>
        <fullName evidence="3">Histidine phosphatase family protein</fullName>
    </submittedName>
</protein>
<feature type="active site" description="Proton donor/acceptor" evidence="1">
    <location>
        <position position="83"/>
    </location>
</feature>
<proteinExistence type="predicted"/>
<name>A0A938YMN5_9ARCH</name>
<dbReference type="PANTHER" id="PTHR10606">
    <property type="entry name" value="6-PHOSPHOFRUCTO-2-KINASE/FRUCTOSE-2,6-BISPHOSPHATASE"/>
    <property type="match status" value="1"/>
</dbReference>
<feature type="binding site" evidence="2">
    <location>
        <position position="58"/>
    </location>
    <ligand>
        <name>substrate</name>
    </ligand>
</feature>
<dbReference type="InterPro" id="IPR003094">
    <property type="entry name" value="6Pfruct_kin"/>
</dbReference>
<dbReference type="InterPro" id="IPR029033">
    <property type="entry name" value="His_PPase_superfam"/>
</dbReference>
<evidence type="ECO:0000313" key="4">
    <source>
        <dbReference type="Proteomes" id="UP000809243"/>
    </source>
</evidence>
<dbReference type="AlphaFoldDB" id="A0A938YMN5"/>
<dbReference type="PANTHER" id="PTHR10606:SF44">
    <property type="entry name" value="6-PHOSPHOFRUCTO 2-KINASE_FRUCTOSE 2,6-BISPHOSPHATASE LONG FORM"/>
    <property type="match status" value="1"/>
</dbReference>
<dbReference type="SMART" id="SM00855">
    <property type="entry name" value="PGAM"/>
    <property type="match status" value="1"/>
</dbReference>
<dbReference type="CDD" id="cd07067">
    <property type="entry name" value="HP_PGM_like"/>
    <property type="match status" value="1"/>
</dbReference>
<dbReference type="Pfam" id="PF00300">
    <property type="entry name" value="His_Phos_1"/>
    <property type="match status" value="1"/>
</dbReference>